<name>A0A075B517_ROZAC</name>
<dbReference type="EMBL" id="KE560428">
    <property type="protein sequence ID" value="EPZ36841.1"/>
    <property type="molecule type" value="Genomic_DNA"/>
</dbReference>
<keyword evidence="2" id="KW-1185">Reference proteome</keyword>
<dbReference type="AlphaFoldDB" id="A0A075B517"/>
<evidence type="ECO:0000313" key="1">
    <source>
        <dbReference type="EMBL" id="EPZ36841.1"/>
    </source>
</evidence>
<dbReference type="Proteomes" id="UP000030755">
    <property type="component" value="Unassembled WGS sequence"/>
</dbReference>
<evidence type="ECO:0000313" key="2">
    <source>
        <dbReference type="Proteomes" id="UP000030755"/>
    </source>
</evidence>
<organism evidence="1 2">
    <name type="scientific">Rozella allomycis (strain CSF55)</name>
    <dbReference type="NCBI Taxonomy" id="988480"/>
    <lineage>
        <taxon>Eukaryota</taxon>
        <taxon>Fungi</taxon>
        <taxon>Fungi incertae sedis</taxon>
        <taxon>Cryptomycota</taxon>
        <taxon>Cryptomycota incertae sedis</taxon>
        <taxon>Rozella</taxon>
    </lineage>
</organism>
<gene>
    <name evidence="1" type="ORF">O9G_002124</name>
</gene>
<accession>A0A075B517</accession>
<sequence length="226" mass="25939">MPWLLSSKIFLPFKIYDVASGHVENFGFKNATCNRDFVAGWNDTELVIVEGKSGERIFERNFNDQIVDVTVLKQNTSWVWDGSFEKKVAATDSLCFAAVSGNGTIYLGGQNIDDSWEIESLQLEKQFIQARIFTMNKNCFVIVYENDDRVNFDLVIQKNTLSLYSENNKLIKGKIVSVEAQYNLISILLKNNDKYTLSLCEFDSTLKSLKFNQTMEMPCYPSIDYY</sequence>
<proteinExistence type="predicted"/>
<protein>
    <submittedName>
        <fullName evidence="1">Uncharacterized protein</fullName>
    </submittedName>
</protein>
<dbReference type="HOGENOM" id="CLU_1225385_0_0_1"/>
<reference evidence="1 2" key="1">
    <citation type="journal article" date="2013" name="Curr. Biol.">
        <title>Shared signatures of parasitism and phylogenomics unite Cryptomycota and microsporidia.</title>
        <authorList>
            <person name="James T.Y."/>
            <person name="Pelin A."/>
            <person name="Bonen L."/>
            <person name="Ahrendt S."/>
            <person name="Sain D."/>
            <person name="Corradi N."/>
            <person name="Stajich J.E."/>
        </authorList>
    </citation>
    <scope>NUCLEOTIDE SEQUENCE [LARGE SCALE GENOMIC DNA]</scope>
    <source>
        <strain evidence="1 2">CSF55</strain>
    </source>
</reference>